<dbReference type="PANTHER" id="PTHR21340:SF0">
    <property type="entry name" value="BIS(5'-NUCLEOSYL)-TETRAPHOSPHATASE [ASYMMETRICAL]"/>
    <property type="match status" value="1"/>
</dbReference>
<reference evidence="7 8" key="1">
    <citation type="journal article" date="2013" name="Proc. Natl. Acad. Sci. U.S.A.">
        <title>Candidate phylum TM6 genome recovered from a hospital sink biofilm provides genomic insights into this uncultivated phylum.</title>
        <authorList>
            <person name="McLean J.S."/>
            <person name="Lombardo M.J."/>
            <person name="Badger J.H."/>
            <person name="Edlund A."/>
            <person name="Novotny M."/>
            <person name="Yee-Greenbaum J."/>
            <person name="Vyahhi N."/>
            <person name="Hall A.P."/>
            <person name="Yang Y."/>
            <person name="Dupont C.L."/>
            <person name="Ziegler M.G."/>
            <person name="Chitsaz H."/>
            <person name="Allen A.E."/>
            <person name="Yooseph S."/>
            <person name="Tesler G."/>
            <person name="Pevzner P.A."/>
            <person name="Friedman R.M."/>
            <person name="Nealson K.H."/>
            <person name="Venter J.C."/>
            <person name="Lasken R.S."/>
        </authorList>
    </citation>
    <scope>NUCLEOTIDE SEQUENCE [LARGE SCALE GENOMIC DNA]</scope>
    <source>
        <strain evidence="7 8">TM6SC1</strain>
    </source>
</reference>
<dbReference type="SUPFAM" id="SSF55811">
    <property type="entry name" value="Nudix"/>
    <property type="match status" value="1"/>
</dbReference>
<dbReference type="GO" id="GO:0006754">
    <property type="term" value="P:ATP biosynthetic process"/>
    <property type="evidence" value="ECO:0007669"/>
    <property type="project" value="TreeGrafter"/>
</dbReference>
<proteinExistence type="inferred from homology"/>
<comment type="similarity">
    <text evidence="1">Belongs to the Nudix hydrolase family.</text>
</comment>
<name>A0A0D2JM45_9BACT</name>
<protein>
    <recommendedName>
        <fullName evidence="2">Bis(5'-nucleosyl)-tetraphosphatase [asymmetrical]</fullName>
    </recommendedName>
    <alternativeName>
        <fullName evidence="5">Diadenosine 5',5'''-P1,P4-tetraphosphate asymmetrical hydrolase</fullName>
    </alternativeName>
</protein>
<keyword evidence="3" id="KW-0547">Nucleotide-binding</keyword>
<evidence type="ECO:0000256" key="5">
    <source>
        <dbReference type="ARBA" id="ARBA00032644"/>
    </source>
</evidence>
<evidence type="ECO:0000256" key="2">
    <source>
        <dbReference type="ARBA" id="ARBA00018911"/>
    </source>
</evidence>
<dbReference type="AlphaFoldDB" id="A0A0D2JM45"/>
<evidence type="ECO:0000256" key="4">
    <source>
        <dbReference type="ARBA" id="ARBA00022801"/>
    </source>
</evidence>
<dbReference type="Pfam" id="PF00293">
    <property type="entry name" value="NUDIX"/>
    <property type="match status" value="1"/>
</dbReference>
<evidence type="ECO:0000256" key="3">
    <source>
        <dbReference type="ARBA" id="ARBA00022741"/>
    </source>
</evidence>
<dbReference type="GO" id="GO:0000166">
    <property type="term" value="F:nucleotide binding"/>
    <property type="evidence" value="ECO:0007669"/>
    <property type="project" value="UniProtKB-KW"/>
</dbReference>
<evidence type="ECO:0000256" key="1">
    <source>
        <dbReference type="ARBA" id="ARBA00005582"/>
    </source>
</evidence>
<dbReference type="PANTHER" id="PTHR21340">
    <property type="entry name" value="DIADENOSINE 5,5-P1,P4-TETRAPHOSPHATE PYROPHOSPHOHYDROLASE MUTT"/>
    <property type="match status" value="1"/>
</dbReference>
<sequence>MIHQYSAGIVIYRIGIKGLEYLLLHYTSGHWDFPKGKVEARETLEEAAIRELHEETALTAQLDPYFKHQLSYFFTDRQGNKVHKTVTFFVGQAREGTIVLSDEHQGYEWVCFTDGVTQVTYANAKTLLQEAHKYIMHLHQ</sequence>
<dbReference type="InterPro" id="IPR015797">
    <property type="entry name" value="NUDIX_hydrolase-like_dom_sf"/>
</dbReference>
<keyword evidence="8" id="KW-1185">Reference proteome</keyword>
<evidence type="ECO:0000313" key="7">
    <source>
        <dbReference type="EMBL" id="KIX85433.1"/>
    </source>
</evidence>
<dbReference type="PROSITE" id="PS51462">
    <property type="entry name" value="NUDIX"/>
    <property type="match status" value="1"/>
</dbReference>
<dbReference type="GO" id="GO:0004081">
    <property type="term" value="F:bis(5'-nucleosyl)-tetraphosphatase (asymmetrical) activity"/>
    <property type="evidence" value="ECO:0007669"/>
    <property type="project" value="TreeGrafter"/>
</dbReference>
<dbReference type="Gene3D" id="3.90.79.10">
    <property type="entry name" value="Nucleoside Triphosphate Pyrophosphohydrolase"/>
    <property type="match status" value="1"/>
</dbReference>
<dbReference type="Proteomes" id="UP000032214">
    <property type="component" value="Unassembled WGS sequence"/>
</dbReference>
<dbReference type="PRINTS" id="PR00502">
    <property type="entry name" value="NUDIXFAMILY"/>
</dbReference>
<organism evidence="7 8">
    <name type="scientific">candidate division TM6 bacterium JCVI TM6SC1</name>
    <dbReference type="NCBI Taxonomy" id="1306947"/>
    <lineage>
        <taxon>Bacteria</taxon>
        <taxon>Candidatus Babelota</taxon>
        <taxon>Vermiphilus</taxon>
    </lineage>
</organism>
<dbReference type="InterPro" id="IPR051325">
    <property type="entry name" value="Nudix_hydrolase_domain"/>
</dbReference>
<dbReference type="InterPro" id="IPR003565">
    <property type="entry name" value="Tetra_PHTase"/>
</dbReference>
<gene>
    <name evidence="7" type="ORF">J120_00420</name>
</gene>
<dbReference type="GO" id="GO:0006167">
    <property type="term" value="P:AMP biosynthetic process"/>
    <property type="evidence" value="ECO:0007669"/>
    <property type="project" value="TreeGrafter"/>
</dbReference>
<comment type="caution">
    <text evidence="7">The sequence shown here is derived from an EMBL/GenBank/DDBJ whole genome shotgun (WGS) entry which is preliminary data.</text>
</comment>
<evidence type="ECO:0000259" key="6">
    <source>
        <dbReference type="PROSITE" id="PS51462"/>
    </source>
</evidence>
<evidence type="ECO:0000313" key="8">
    <source>
        <dbReference type="Proteomes" id="UP000032214"/>
    </source>
</evidence>
<feature type="domain" description="Nudix hydrolase" evidence="6">
    <location>
        <begin position="1"/>
        <end position="132"/>
    </location>
</feature>
<accession>A0A0D2JM45</accession>
<dbReference type="InterPro" id="IPR000086">
    <property type="entry name" value="NUDIX_hydrolase_dom"/>
</dbReference>
<dbReference type="STRING" id="1306947.J120_00420"/>
<dbReference type="eggNOG" id="COG1051">
    <property type="taxonomic scope" value="Bacteria"/>
</dbReference>
<keyword evidence="4" id="KW-0378">Hydrolase</keyword>
<dbReference type="EMBL" id="ARQD01000001">
    <property type="protein sequence ID" value="KIX85433.1"/>
    <property type="molecule type" value="Genomic_DNA"/>
</dbReference>
<dbReference type="InterPro" id="IPR020476">
    <property type="entry name" value="Nudix_hydrolase"/>
</dbReference>
<dbReference type="CDD" id="cd03428">
    <property type="entry name" value="NUDIX_Ap4A_Nudt2"/>
    <property type="match status" value="1"/>
</dbReference>